<keyword evidence="4" id="KW-1185">Reference proteome</keyword>
<feature type="domain" description="Methyltransferase" evidence="2">
    <location>
        <begin position="275"/>
        <end position="583"/>
    </location>
</feature>
<dbReference type="EMBL" id="JBBKZT010000004">
    <property type="protein sequence ID" value="MEJ8847209.1"/>
    <property type="molecule type" value="Genomic_DNA"/>
</dbReference>
<dbReference type="RefSeq" id="WP_340342352.1">
    <property type="nucleotide sequence ID" value="NZ_JBBKZT010000004.1"/>
</dbReference>
<evidence type="ECO:0000259" key="2">
    <source>
        <dbReference type="Pfam" id="PF12147"/>
    </source>
</evidence>
<keyword evidence="3" id="KW-0378">Hydrolase</keyword>
<name>A0ABU8WIG2_9BURK</name>
<dbReference type="Proteomes" id="UP001385892">
    <property type="component" value="Unassembled WGS sequence"/>
</dbReference>
<reference evidence="3 4" key="1">
    <citation type="submission" date="2024-03" db="EMBL/GenBank/DDBJ databases">
        <title>Novel species of the genus Variovorax.</title>
        <authorList>
            <person name="Liu Q."/>
            <person name="Xin Y.-H."/>
        </authorList>
    </citation>
    <scope>NUCLEOTIDE SEQUENCE [LARGE SCALE GENOMIC DNA]</scope>
    <source>
        <strain evidence="3 4">KACC 18900</strain>
    </source>
</reference>
<dbReference type="SUPFAM" id="SSF53474">
    <property type="entry name" value="alpha/beta-Hydrolases"/>
    <property type="match status" value="1"/>
</dbReference>
<dbReference type="PANTHER" id="PTHR11614">
    <property type="entry name" value="PHOSPHOLIPASE-RELATED"/>
    <property type="match status" value="1"/>
</dbReference>
<dbReference type="InterPro" id="IPR029063">
    <property type="entry name" value="SAM-dependent_MTases_sf"/>
</dbReference>
<evidence type="ECO:0000313" key="3">
    <source>
        <dbReference type="EMBL" id="MEJ8847209.1"/>
    </source>
</evidence>
<dbReference type="InterPro" id="IPR022742">
    <property type="entry name" value="Hydrolase_4"/>
</dbReference>
<sequence length="586" mass="65287">MTTSRTAQEQHFTTHDGVSLFYRRWPAASPVRRGAIVLFHRGHEHGARMAHLVDELDLPDFDFYAWDARGHGKSPGQRGYSPSFATSVRDVQTFIQHIDKAYGVPPEDIHVIAQSVGAVLIATWAHDYAPKVRGLTLASPAFKVKLYVPFARAGLGLMHKLRGLFFVNSYVKARFLTHDPERIASYNTDPLISRPIAVNILLGLYEAADRVVADAKAITQPVQLLISGADWVVHHKPQHEFFKRLGSATKTKMELPGFFHDTLGEKDRAPAVAAIRAFVLQLFDQPLMRVDRRNAHLSGDTADESRALAEPLSPMSPRGAYWALTRAGLRLGGTLSSGVALGHQTGFDSGSTLDYVYRNTPQGKGPLGRSIDKTYLQSIGWRGIRQRKIHVEELLREAMERLAEKHRDVRLMDIAAGHGRYVLDAVKASPIKVASVLLRDYSDINVRDGRALIAEKELQDIAQFVQADAFDRLSLANVMPRPTLAVVSGLYELFPDNEMVSRSLAGVGDAVEDGGYLVYTGQPWHPQLEMIARALTSHRQGQAWVMRRRTQVEMDQLVEAAGFRKITQRVDKWGIFTVSLAVRTGR</sequence>
<accession>A0ABU8WIG2</accession>
<evidence type="ECO:0000313" key="4">
    <source>
        <dbReference type="Proteomes" id="UP001385892"/>
    </source>
</evidence>
<dbReference type="GO" id="GO:0016787">
    <property type="term" value="F:hydrolase activity"/>
    <property type="evidence" value="ECO:0007669"/>
    <property type="project" value="UniProtKB-KW"/>
</dbReference>
<dbReference type="Pfam" id="PF12147">
    <property type="entry name" value="Methyltransf_20"/>
    <property type="match status" value="1"/>
</dbReference>
<gene>
    <name evidence="3" type="ORF">WKW82_11140</name>
</gene>
<dbReference type="SUPFAM" id="SSF53335">
    <property type="entry name" value="S-adenosyl-L-methionine-dependent methyltransferases"/>
    <property type="match status" value="1"/>
</dbReference>
<dbReference type="EC" id="2.1.1.-" evidence="3"/>
<dbReference type="Gene3D" id="3.40.50.150">
    <property type="entry name" value="Vaccinia Virus protein VP39"/>
    <property type="match status" value="1"/>
</dbReference>
<dbReference type="GO" id="GO:0032259">
    <property type="term" value="P:methylation"/>
    <property type="evidence" value="ECO:0007669"/>
    <property type="project" value="UniProtKB-KW"/>
</dbReference>
<dbReference type="InterPro" id="IPR022744">
    <property type="entry name" value="MeTrfase_dom_put"/>
</dbReference>
<protein>
    <submittedName>
        <fullName evidence="3">Bifunctional alpha/beta hydrolase/class I SAM-dependent methyltransferase</fullName>
        <ecNumber evidence="3">2.1.1.-</ecNumber>
        <ecNumber evidence="3">3.-.-.-</ecNumber>
    </submittedName>
</protein>
<keyword evidence="3" id="KW-0489">Methyltransferase</keyword>
<comment type="caution">
    <text evidence="3">The sequence shown here is derived from an EMBL/GenBank/DDBJ whole genome shotgun (WGS) entry which is preliminary data.</text>
</comment>
<dbReference type="Gene3D" id="3.40.50.1820">
    <property type="entry name" value="alpha/beta hydrolase"/>
    <property type="match status" value="1"/>
</dbReference>
<dbReference type="EC" id="3.-.-.-" evidence="3"/>
<dbReference type="GO" id="GO:0008168">
    <property type="term" value="F:methyltransferase activity"/>
    <property type="evidence" value="ECO:0007669"/>
    <property type="project" value="UniProtKB-KW"/>
</dbReference>
<dbReference type="InterPro" id="IPR029058">
    <property type="entry name" value="AB_hydrolase_fold"/>
</dbReference>
<evidence type="ECO:0000259" key="1">
    <source>
        <dbReference type="Pfam" id="PF12146"/>
    </source>
</evidence>
<dbReference type="Pfam" id="PF12146">
    <property type="entry name" value="Hydrolase_4"/>
    <property type="match status" value="1"/>
</dbReference>
<dbReference type="InterPro" id="IPR051044">
    <property type="entry name" value="MAG_DAG_Lipase"/>
</dbReference>
<keyword evidence="3" id="KW-0808">Transferase</keyword>
<organism evidence="3 4">
    <name type="scientific">Variovorax rhizosphaerae</name>
    <dbReference type="NCBI Taxonomy" id="1836200"/>
    <lineage>
        <taxon>Bacteria</taxon>
        <taxon>Pseudomonadati</taxon>
        <taxon>Pseudomonadota</taxon>
        <taxon>Betaproteobacteria</taxon>
        <taxon>Burkholderiales</taxon>
        <taxon>Comamonadaceae</taxon>
        <taxon>Variovorax</taxon>
    </lineage>
</organism>
<feature type="domain" description="Serine aminopeptidase S33" evidence="1">
    <location>
        <begin position="33"/>
        <end position="267"/>
    </location>
</feature>
<proteinExistence type="predicted"/>